<dbReference type="Pfam" id="PF02882">
    <property type="entry name" value="THF_DHG_CYH_C"/>
    <property type="match status" value="1"/>
</dbReference>
<evidence type="ECO:0000259" key="2">
    <source>
        <dbReference type="Pfam" id="PF02882"/>
    </source>
</evidence>
<dbReference type="Proteomes" id="UP000051587">
    <property type="component" value="Unassembled WGS sequence"/>
</dbReference>
<dbReference type="GO" id="GO:0035999">
    <property type="term" value="P:tetrahydrofolate interconversion"/>
    <property type="evidence" value="ECO:0007669"/>
    <property type="project" value="TreeGrafter"/>
</dbReference>
<dbReference type="PANTHER" id="PTHR48099">
    <property type="entry name" value="C-1-TETRAHYDROFOLATE SYNTHASE, CYTOPLASMIC-RELATED"/>
    <property type="match status" value="1"/>
</dbReference>
<dbReference type="GO" id="GO:0004477">
    <property type="term" value="F:methenyltetrahydrofolate cyclohydrolase activity"/>
    <property type="evidence" value="ECO:0007669"/>
    <property type="project" value="UniProtKB-EC"/>
</dbReference>
<dbReference type="AlphaFoldDB" id="A0A0P1F715"/>
<evidence type="ECO:0000313" key="3">
    <source>
        <dbReference type="EMBL" id="CUH63640.1"/>
    </source>
</evidence>
<dbReference type="Gene3D" id="3.40.50.720">
    <property type="entry name" value="NAD(P)-binding Rossmann-like Domain"/>
    <property type="match status" value="1"/>
</dbReference>
<accession>A0A0P1F715</accession>
<dbReference type="InterPro" id="IPR000672">
    <property type="entry name" value="THF_DH/CycHdrlase"/>
</dbReference>
<dbReference type="Gene3D" id="3.40.50.10860">
    <property type="entry name" value="Leucine Dehydrogenase, chain A, domain 1"/>
    <property type="match status" value="1"/>
</dbReference>
<dbReference type="InterPro" id="IPR020631">
    <property type="entry name" value="THF_DH/CycHdrlase_NAD-bd_dom"/>
</dbReference>
<dbReference type="GO" id="GO:0005829">
    <property type="term" value="C:cytosol"/>
    <property type="evidence" value="ECO:0007669"/>
    <property type="project" value="TreeGrafter"/>
</dbReference>
<feature type="domain" description="Tetrahydrofolate dehydrogenase/cyclohydrolase NAD(P)-binding" evidence="2">
    <location>
        <begin position="92"/>
        <end position="230"/>
    </location>
</feature>
<dbReference type="InterPro" id="IPR036291">
    <property type="entry name" value="NAD(P)-bd_dom_sf"/>
</dbReference>
<reference evidence="3 4" key="1">
    <citation type="submission" date="2015-09" db="EMBL/GenBank/DDBJ databases">
        <authorList>
            <consortium name="Swine Surveillance"/>
        </authorList>
    </citation>
    <scope>NUCLEOTIDE SEQUENCE [LARGE SCALE GENOMIC DNA]</scope>
    <source>
        <strain evidence="3 4">CECT 4357</strain>
    </source>
</reference>
<name>A0A0P1F715_THAGE</name>
<proteinExistence type="predicted"/>
<protein>
    <recommendedName>
        <fullName evidence="1">methenyltetrahydrofolate cyclohydrolase</fullName>
        <ecNumber evidence="1">3.5.4.9</ecNumber>
    </recommendedName>
</protein>
<dbReference type="PRINTS" id="PR00085">
    <property type="entry name" value="THFDHDRGNASE"/>
</dbReference>
<dbReference type="SUPFAM" id="SSF51735">
    <property type="entry name" value="NAD(P)-binding Rossmann-fold domains"/>
    <property type="match status" value="1"/>
</dbReference>
<evidence type="ECO:0000256" key="1">
    <source>
        <dbReference type="ARBA" id="ARBA00012776"/>
    </source>
</evidence>
<dbReference type="GO" id="GO:0004488">
    <property type="term" value="F:methylenetetrahydrofolate dehydrogenase (NADP+) activity"/>
    <property type="evidence" value="ECO:0007669"/>
    <property type="project" value="InterPro"/>
</dbReference>
<evidence type="ECO:0000313" key="4">
    <source>
        <dbReference type="Proteomes" id="UP000051587"/>
    </source>
</evidence>
<dbReference type="STRING" id="53501.SAMN04488043_11341"/>
<sequence length="235" mass="23636">MAAYGRRQQSLAAEAGIKLTLVPYPATAAATLAQLKENSSNAEIDAVAALHPLPTGLDPLEAALTLGAAKDIDGQHPLNAGLLALGAPARPPATAMACRLIAEELAGSLTGREVTLVGASRIVGRPLAHLLLDAGATVTVTHVDTKDLVAHTRRAEIVVTAAGVPGLITPAHLAPGTVVLDVSINRGSEGLVGDLDLAACAGMDLTVTDVPDGVGPVTTALLFKNVADAAISAQK</sequence>
<organism evidence="3 4">
    <name type="scientific">Thalassovita gelatinovora</name>
    <name type="common">Thalassobius gelatinovorus</name>
    <dbReference type="NCBI Taxonomy" id="53501"/>
    <lineage>
        <taxon>Bacteria</taxon>
        <taxon>Pseudomonadati</taxon>
        <taxon>Pseudomonadota</taxon>
        <taxon>Alphaproteobacteria</taxon>
        <taxon>Rhodobacterales</taxon>
        <taxon>Roseobacteraceae</taxon>
        <taxon>Thalassovita</taxon>
    </lineage>
</organism>
<gene>
    <name evidence="3" type="primary">folD_1</name>
    <name evidence="3" type="ORF">TG4357_00800</name>
</gene>
<dbReference type="EMBL" id="CYSA01000008">
    <property type="protein sequence ID" value="CUH63640.1"/>
    <property type="molecule type" value="Genomic_DNA"/>
</dbReference>
<dbReference type="PANTHER" id="PTHR48099:SF5">
    <property type="entry name" value="C-1-TETRAHYDROFOLATE SYNTHASE, CYTOPLASMIC"/>
    <property type="match status" value="1"/>
</dbReference>
<dbReference type="EC" id="3.5.4.9" evidence="1"/>
<keyword evidence="4" id="KW-1185">Reference proteome</keyword>